<comment type="catalytic activity">
    <reaction evidence="1">
        <text>ATP-dependent breakage, passage and rejoining of double-stranded DNA.</text>
        <dbReference type="EC" id="5.6.2.2"/>
    </reaction>
</comment>
<accession>A0A7G6X2M4</accession>
<dbReference type="InterPro" id="IPR013757">
    <property type="entry name" value="Topo_IIA_A_a_sf"/>
</dbReference>
<dbReference type="Gene3D" id="1.10.268.10">
    <property type="entry name" value="Topoisomerase, domain 3"/>
    <property type="match status" value="1"/>
</dbReference>
<name>A0A7G6X2M4_9ACTN</name>
<sequence>MTTYAPVITRGSTRSRRPVVPALWRQVVRGAALDHTVSRGDDRVVHPGVIEPDRSAYTQLEIYEGLLRAFDRRTEVLEAIAAAPDRESAVRDLRELLDVTHLQASAILDTQLHRFVAGSRDRIALRAAELRTALIR</sequence>
<dbReference type="AlphaFoldDB" id="A0A7G6X2M4"/>
<dbReference type="EMBL" id="CP043661">
    <property type="protein sequence ID" value="QNE20489.1"/>
    <property type="molecule type" value="Genomic_DNA"/>
</dbReference>
<dbReference type="GO" id="GO:0034335">
    <property type="term" value="F:DNA negative supercoiling activity"/>
    <property type="evidence" value="ECO:0007669"/>
    <property type="project" value="UniProtKB-ARBA"/>
</dbReference>
<keyword evidence="3" id="KW-1185">Reference proteome</keyword>
<dbReference type="InterPro" id="IPR013760">
    <property type="entry name" value="Topo_IIA-like_dom_sf"/>
</dbReference>
<gene>
    <name evidence="2" type="ORF">F1D05_24475</name>
</gene>
<dbReference type="SUPFAM" id="SSF56719">
    <property type="entry name" value="Type II DNA topoisomerase"/>
    <property type="match status" value="1"/>
</dbReference>
<dbReference type="GO" id="GO:0003677">
    <property type="term" value="F:DNA binding"/>
    <property type="evidence" value="ECO:0007669"/>
    <property type="project" value="InterPro"/>
</dbReference>
<evidence type="ECO:0000313" key="2">
    <source>
        <dbReference type="EMBL" id="QNE20489.1"/>
    </source>
</evidence>
<protein>
    <submittedName>
        <fullName evidence="2">Uncharacterized protein</fullName>
    </submittedName>
</protein>
<organism evidence="2 3">
    <name type="scientific">Kribbella qitaiheensis</name>
    <dbReference type="NCBI Taxonomy" id="1544730"/>
    <lineage>
        <taxon>Bacteria</taxon>
        <taxon>Bacillati</taxon>
        <taxon>Actinomycetota</taxon>
        <taxon>Actinomycetes</taxon>
        <taxon>Propionibacteriales</taxon>
        <taxon>Kribbellaceae</taxon>
        <taxon>Kribbella</taxon>
    </lineage>
</organism>
<dbReference type="Proteomes" id="UP000515563">
    <property type="component" value="Chromosome"/>
</dbReference>
<evidence type="ECO:0000256" key="1">
    <source>
        <dbReference type="ARBA" id="ARBA00000185"/>
    </source>
</evidence>
<evidence type="ECO:0000313" key="3">
    <source>
        <dbReference type="Proteomes" id="UP000515563"/>
    </source>
</evidence>
<dbReference type="RefSeq" id="WP_185442782.1">
    <property type="nucleotide sequence ID" value="NZ_CP043661.1"/>
</dbReference>
<proteinExistence type="predicted"/>
<dbReference type="KEGG" id="kqi:F1D05_24475"/>
<reference evidence="3" key="1">
    <citation type="submission" date="2019-09" db="EMBL/GenBank/DDBJ databases">
        <title>Antimicrobial potential of Antarctic Bacteria.</title>
        <authorList>
            <person name="Benaud N."/>
            <person name="Edwards R.J."/>
            <person name="Ferrari B.C."/>
        </authorList>
    </citation>
    <scope>NUCLEOTIDE SEQUENCE [LARGE SCALE GENOMIC DNA]</scope>
    <source>
        <strain evidence="3">SPB151</strain>
    </source>
</reference>
<dbReference type="GO" id="GO:0005524">
    <property type="term" value="F:ATP binding"/>
    <property type="evidence" value="ECO:0007669"/>
    <property type="project" value="InterPro"/>
</dbReference>
<reference evidence="2 3" key="2">
    <citation type="journal article" date="2020" name="Microbiol. Resour. Announc.">
        <title>Antarctic desert soil bacteria exhibit high novel natural product potential, evaluated through long-read genome sequencing and comparative genomics.</title>
        <authorList>
            <person name="Benaud N."/>
            <person name="Edwards R.J."/>
            <person name="Amos T.G."/>
            <person name="D'Agostino P.M."/>
            <person name="Gutierrez-Chavez C."/>
            <person name="Montgomery K."/>
            <person name="Nicetic I."/>
            <person name="Ferrari B.C."/>
        </authorList>
    </citation>
    <scope>NUCLEOTIDE SEQUENCE [LARGE SCALE GENOMIC DNA]</scope>
    <source>
        <strain evidence="2 3">SPB151</strain>
    </source>
</reference>